<gene>
    <name evidence="1" type="ORF">SAMN04488503_2507</name>
</gene>
<protein>
    <submittedName>
        <fullName evidence="1">Uncharacterized protein</fullName>
    </submittedName>
</protein>
<evidence type="ECO:0000313" key="2">
    <source>
        <dbReference type="Proteomes" id="UP000198324"/>
    </source>
</evidence>
<sequence length="68" mass="7437">MLAEKIRNARKALSALGGQVSEDAWAAIKCIQHELDDAGDQAEEIERNWPTPRDGTIVYNPITTSAEA</sequence>
<organism evidence="1 2">
    <name type="scientific">Humidesulfovibrio mexicanus</name>
    <dbReference type="NCBI Taxonomy" id="147047"/>
    <lineage>
        <taxon>Bacteria</taxon>
        <taxon>Pseudomonadati</taxon>
        <taxon>Thermodesulfobacteriota</taxon>
        <taxon>Desulfovibrionia</taxon>
        <taxon>Desulfovibrionales</taxon>
        <taxon>Desulfovibrionaceae</taxon>
        <taxon>Humidesulfovibrio</taxon>
    </lineage>
</organism>
<proteinExistence type="predicted"/>
<reference evidence="1 2" key="1">
    <citation type="submission" date="2017-06" db="EMBL/GenBank/DDBJ databases">
        <authorList>
            <person name="Kim H.J."/>
            <person name="Triplett B.A."/>
        </authorList>
    </citation>
    <scope>NUCLEOTIDE SEQUENCE [LARGE SCALE GENOMIC DNA]</scope>
    <source>
        <strain evidence="1 2">DSM 13116</strain>
    </source>
</reference>
<accession>A0A239BGB2</accession>
<name>A0A239BGB2_9BACT</name>
<keyword evidence="2" id="KW-1185">Reference proteome</keyword>
<dbReference type="Proteomes" id="UP000198324">
    <property type="component" value="Unassembled WGS sequence"/>
</dbReference>
<evidence type="ECO:0000313" key="1">
    <source>
        <dbReference type="EMBL" id="SNS06114.1"/>
    </source>
</evidence>
<dbReference type="EMBL" id="FZOC01000005">
    <property type="protein sequence ID" value="SNS06114.1"/>
    <property type="molecule type" value="Genomic_DNA"/>
</dbReference>
<dbReference type="OrthoDB" id="5461010at2"/>
<dbReference type="RefSeq" id="WP_089274723.1">
    <property type="nucleotide sequence ID" value="NZ_FZOC01000005.1"/>
</dbReference>
<dbReference type="AlphaFoldDB" id="A0A239BGB2"/>